<feature type="compositionally biased region" description="Basic and acidic residues" evidence="1">
    <location>
        <begin position="1"/>
        <end position="17"/>
    </location>
</feature>
<reference evidence="2" key="1">
    <citation type="journal article" date="2014" name="Int. J. Syst. Evol. Microbiol.">
        <title>Complete genome sequence of Corynebacterium casei LMG S-19264T (=DSM 44701T), isolated from a smear-ripened cheese.</title>
        <authorList>
            <consortium name="US DOE Joint Genome Institute (JGI-PGF)"/>
            <person name="Walter F."/>
            <person name="Albersmeier A."/>
            <person name="Kalinowski J."/>
            <person name="Ruckert C."/>
        </authorList>
    </citation>
    <scope>NUCLEOTIDE SEQUENCE</scope>
    <source>
        <strain evidence="2">JCM 3093</strain>
    </source>
</reference>
<evidence type="ECO:0000313" key="2">
    <source>
        <dbReference type="EMBL" id="GGL01410.1"/>
    </source>
</evidence>
<evidence type="ECO:0000256" key="1">
    <source>
        <dbReference type="SAM" id="MobiDB-lite"/>
    </source>
</evidence>
<comment type="caution">
    <text evidence="2">The sequence shown here is derived from an EMBL/GenBank/DDBJ whole genome shotgun (WGS) entry which is preliminary data.</text>
</comment>
<dbReference type="EMBL" id="BMQD01000063">
    <property type="protein sequence ID" value="GGL01410.1"/>
    <property type="molecule type" value="Genomic_DNA"/>
</dbReference>
<dbReference type="Proteomes" id="UP000627984">
    <property type="component" value="Unassembled WGS sequence"/>
</dbReference>
<organism evidence="2 3">
    <name type="scientific">Planomonospora parontospora</name>
    <dbReference type="NCBI Taxonomy" id="58119"/>
    <lineage>
        <taxon>Bacteria</taxon>
        <taxon>Bacillati</taxon>
        <taxon>Actinomycetota</taxon>
        <taxon>Actinomycetes</taxon>
        <taxon>Streptosporangiales</taxon>
        <taxon>Streptosporangiaceae</taxon>
        <taxon>Planomonospora</taxon>
    </lineage>
</organism>
<evidence type="ECO:0000313" key="3">
    <source>
        <dbReference type="Proteomes" id="UP000627984"/>
    </source>
</evidence>
<reference evidence="2" key="2">
    <citation type="submission" date="2022-09" db="EMBL/GenBank/DDBJ databases">
        <authorList>
            <person name="Sun Q."/>
            <person name="Ohkuma M."/>
        </authorList>
    </citation>
    <scope>NUCLEOTIDE SEQUENCE</scope>
    <source>
        <strain evidence="2">JCM 3093</strain>
    </source>
</reference>
<feature type="region of interest" description="Disordered" evidence="1">
    <location>
        <begin position="1"/>
        <end position="86"/>
    </location>
</feature>
<feature type="compositionally biased region" description="Basic and acidic residues" evidence="1">
    <location>
        <begin position="75"/>
        <end position="86"/>
    </location>
</feature>
<name>A0AA37BP25_9ACTN</name>
<dbReference type="AlphaFoldDB" id="A0AA37BP25"/>
<accession>A0AA37BP25</accession>
<proteinExistence type="predicted"/>
<gene>
    <name evidence="2" type="ORF">GCM10010126_70820</name>
</gene>
<protein>
    <submittedName>
        <fullName evidence="2">Uncharacterized protein</fullName>
    </submittedName>
</protein>
<sequence>MDVWTENRIRRAQRDSEDSGDDASLIRDSFTGESRLRATPATVRPQAPACSRKQETGTAPSGTGPRMIYEIPDDPPDRQAYHDDSP</sequence>